<keyword evidence="4" id="KW-0723">Serine/threonine-protein kinase</keyword>
<keyword evidence="3" id="KW-0813">Transport</keyword>
<evidence type="ECO:0000256" key="7">
    <source>
        <dbReference type="ARBA" id="ARBA00022777"/>
    </source>
</evidence>
<dbReference type="Proteomes" id="UP001251528">
    <property type="component" value="Unassembled WGS sequence"/>
</dbReference>
<comment type="catalytic activity">
    <reaction evidence="12">
        <text>L-threonyl-[protein] + ATP = O-phospho-L-threonyl-[protein] + ADP + H(+)</text>
        <dbReference type="Rhea" id="RHEA:46608"/>
        <dbReference type="Rhea" id="RHEA-COMP:11060"/>
        <dbReference type="Rhea" id="RHEA-COMP:11605"/>
        <dbReference type="ChEBI" id="CHEBI:15378"/>
        <dbReference type="ChEBI" id="CHEBI:30013"/>
        <dbReference type="ChEBI" id="CHEBI:30616"/>
        <dbReference type="ChEBI" id="CHEBI:61977"/>
        <dbReference type="ChEBI" id="CHEBI:456216"/>
        <dbReference type="EC" id="2.7.11.1"/>
    </reaction>
</comment>
<dbReference type="GO" id="GO:0010506">
    <property type="term" value="P:regulation of autophagy"/>
    <property type="evidence" value="ECO:0007669"/>
    <property type="project" value="InterPro"/>
</dbReference>
<dbReference type="GO" id="GO:0034045">
    <property type="term" value="C:phagophore assembly site membrane"/>
    <property type="evidence" value="ECO:0007669"/>
    <property type="project" value="UniProtKB-SubCell"/>
</dbReference>
<dbReference type="EC" id="2.7.11.1" evidence="2"/>
<dbReference type="PROSITE" id="PS00108">
    <property type="entry name" value="PROTEIN_KINASE_ST"/>
    <property type="match status" value="1"/>
</dbReference>
<evidence type="ECO:0000256" key="13">
    <source>
        <dbReference type="ARBA" id="ARBA00048679"/>
    </source>
</evidence>
<dbReference type="AlphaFoldDB" id="A0AAJ0CFT9"/>
<keyword evidence="10" id="KW-0072">Autophagy</keyword>
<dbReference type="SUPFAM" id="SSF56112">
    <property type="entry name" value="Protein kinase-like (PK-like)"/>
    <property type="match status" value="1"/>
</dbReference>
<evidence type="ECO:0000256" key="4">
    <source>
        <dbReference type="ARBA" id="ARBA00022527"/>
    </source>
</evidence>
<dbReference type="InterPro" id="IPR045269">
    <property type="entry name" value="Atg1-like"/>
</dbReference>
<dbReference type="InterPro" id="IPR011009">
    <property type="entry name" value="Kinase-like_dom_sf"/>
</dbReference>
<proteinExistence type="predicted"/>
<evidence type="ECO:0000256" key="5">
    <source>
        <dbReference type="ARBA" id="ARBA00022679"/>
    </source>
</evidence>
<sequence length="228" mass="25950">MQDHIVQFIDMYEEPNNEAATLLVTELCPLGSLQTRIDLSSPRMAYEEILHATLQVARAIEYLHCRKLYHSDVKPRNILIRRVRPTDVVLADMADVKPMGRRDRLHGTPSYYSPEMVASGRYGGTGHDDMWALGITVLGMLGQWPQVRYTKNDLDKYPRKCLDHAQQLGILNPGERMVVGLLVKLLAEEQRRIGATECVEVMEELCEKDAGAELEIKAPDEFRPASFW</sequence>
<evidence type="ECO:0000256" key="9">
    <source>
        <dbReference type="ARBA" id="ARBA00022927"/>
    </source>
</evidence>
<accession>A0AAJ0CFT9</accession>
<reference evidence="15" key="1">
    <citation type="submission" date="2023-06" db="EMBL/GenBank/DDBJ databases">
        <title>Conoideocrella luteorostrata (Hypocreales: Clavicipitaceae), a potential biocontrol fungus for elongate hemlock scale in United States Christmas tree production areas.</title>
        <authorList>
            <person name="Barrett H."/>
            <person name="Lovett B."/>
            <person name="Macias A.M."/>
            <person name="Stajich J.E."/>
            <person name="Kasson M.T."/>
        </authorList>
    </citation>
    <scope>NUCLEOTIDE SEQUENCE</scope>
    <source>
        <strain evidence="15">ARSEF 14590</strain>
    </source>
</reference>
<dbReference type="GO" id="GO:0000045">
    <property type="term" value="P:autophagosome assembly"/>
    <property type="evidence" value="ECO:0007669"/>
    <property type="project" value="TreeGrafter"/>
</dbReference>
<gene>
    <name evidence="15" type="ORF">QQS21_011227</name>
</gene>
<comment type="catalytic activity">
    <reaction evidence="13">
        <text>L-seryl-[protein] + ATP = O-phospho-L-seryl-[protein] + ADP + H(+)</text>
        <dbReference type="Rhea" id="RHEA:17989"/>
        <dbReference type="Rhea" id="RHEA-COMP:9863"/>
        <dbReference type="Rhea" id="RHEA-COMP:11604"/>
        <dbReference type="ChEBI" id="CHEBI:15378"/>
        <dbReference type="ChEBI" id="CHEBI:29999"/>
        <dbReference type="ChEBI" id="CHEBI:30616"/>
        <dbReference type="ChEBI" id="CHEBI:83421"/>
        <dbReference type="ChEBI" id="CHEBI:456216"/>
        <dbReference type="EC" id="2.7.11.1"/>
    </reaction>
</comment>
<keyword evidence="16" id="KW-1185">Reference proteome</keyword>
<evidence type="ECO:0000256" key="12">
    <source>
        <dbReference type="ARBA" id="ARBA00047899"/>
    </source>
</evidence>
<feature type="domain" description="Protein kinase" evidence="14">
    <location>
        <begin position="1"/>
        <end position="205"/>
    </location>
</feature>
<dbReference type="GO" id="GO:0005524">
    <property type="term" value="F:ATP binding"/>
    <property type="evidence" value="ECO:0007669"/>
    <property type="project" value="UniProtKB-KW"/>
</dbReference>
<dbReference type="Gene3D" id="1.10.510.10">
    <property type="entry name" value="Transferase(Phosphotransferase) domain 1"/>
    <property type="match status" value="1"/>
</dbReference>
<comment type="caution">
    <text evidence="15">The sequence shown here is derived from an EMBL/GenBank/DDBJ whole genome shotgun (WGS) entry which is preliminary data.</text>
</comment>
<evidence type="ECO:0000256" key="1">
    <source>
        <dbReference type="ARBA" id="ARBA00004623"/>
    </source>
</evidence>
<organism evidence="15 16">
    <name type="scientific">Conoideocrella luteorostrata</name>
    <dbReference type="NCBI Taxonomy" id="1105319"/>
    <lineage>
        <taxon>Eukaryota</taxon>
        <taxon>Fungi</taxon>
        <taxon>Dikarya</taxon>
        <taxon>Ascomycota</taxon>
        <taxon>Pezizomycotina</taxon>
        <taxon>Sordariomycetes</taxon>
        <taxon>Hypocreomycetidae</taxon>
        <taxon>Hypocreales</taxon>
        <taxon>Clavicipitaceae</taxon>
        <taxon>Conoideocrella</taxon>
    </lineage>
</organism>
<dbReference type="GO" id="GO:0005776">
    <property type="term" value="C:autophagosome"/>
    <property type="evidence" value="ECO:0007669"/>
    <property type="project" value="TreeGrafter"/>
</dbReference>
<comment type="subcellular location">
    <subcellularLocation>
        <location evidence="1">Preautophagosomal structure membrane</location>
        <topology evidence="1">Peripheral membrane protein</topology>
    </subcellularLocation>
</comment>
<evidence type="ECO:0000256" key="2">
    <source>
        <dbReference type="ARBA" id="ARBA00012513"/>
    </source>
</evidence>
<evidence type="ECO:0000256" key="3">
    <source>
        <dbReference type="ARBA" id="ARBA00022448"/>
    </source>
</evidence>
<evidence type="ECO:0000313" key="15">
    <source>
        <dbReference type="EMBL" id="KAK2591093.1"/>
    </source>
</evidence>
<evidence type="ECO:0000313" key="16">
    <source>
        <dbReference type="Proteomes" id="UP001251528"/>
    </source>
</evidence>
<dbReference type="EMBL" id="JASWJB010000365">
    <property type="protein sequence ID" value="KAK2591093.1"/>
    <property type="molecule type" value="Genomic_DNA"/>
</dbReference>
<dbReference type="InterPro" id="IPR000719">
    <property type="entry name" value="Prot_kinase_dom"/>
</dbReference>
<keyword evidence="6" id="KW-0547">Nucleotide-binding</keyword>
<keyword evidence="8" id="KW-0067">ATP-binding</keyword>
<name>A0AAJ0CFT9_9HYPO</name>
<dbReference type="CDD" id="cd00180">
    <property type="entry name" value="PKc"/>
    <property type="match status" value="1"/>
</dbReference>
<dbReference type="GO" id="GO:0005829">
    <property type="term" value="C:cytosol"/>
    <property type="evidence" value="ECO:0007669"/>
    <property type="project" value="TreeGrafter"/>
</dbReference>
<dbReference type="PROSITE" id="PS50011">
    <property type="entry name" value="PROTEIN_KINASE_DOM"/>
    <property type="match status" value="1"/>
</dbReference>
<evidence type="ECO:0000259" key="14">
    <source>
        <dbReference type="PROSITE" id="PS50011"/>
    </source>
</evidence>
<keyword evidence="5" id="KW-0808">Transferase</keyword>
<evidence type="ECO:0000256" key="11">
    <source>
        <dbReference type="ARBA" id="ARBA00030237"/>
    </source>
</evidence>
<evidence type="ECO:0000256" key="10">
    <source>
        <dbReference type="ARBA" id="ARBA00023006"/>
    </source>
</evidence>
<protein>
    <recommendedName>
        <fullName evidence="2">non-specific serine/threonine protein kinase</fullName>
        <ecNumber evidence="2">2.7.11.1</ecNumber>
    </recommendedName>
    <alternativeName>
        <fullName evidence="11">Autophagy-related protein 1</fullName>
    </alternativeName>
</protein>
<dbReference type="GO" id="GO:0004674">
    <property type="term" value="F:protein serine/threonine kinase activity"/>
    <property type="evidence" value="ECO:0007669"/>
    <property type="project" value="UniProtKB-KW"/>
</dbReference>
<dbReference type="PANTHER" id="PTHR24348">
    <property type="entry name" value="SERINE/THREONINE-PROTEIN KINASE UNC-51-RELATED"/>
    <property type="match status" value="1"/>
</dbReference>
<dbReference type="InterPro" id="IPR008271">
    <property type="entry name" value="Ser/Thr_kinase_AS"/>
</dbReference>
<dbReference type="PANTHER" id="PTHR24348:SF22">
    <property type="entry name" value="NON-SPECIFIC SERINE_THREONINE PROTEIN KINASE"/>
    <property type="match status" value="1"/>
</dbReference>
<dbReference type="Pfam" id="PF00069">
    <property type="entry name" value="Pkinase"/>
    <property type="match status" value="1"/>
</dbReference>
<evidence type="ECO:0000256" key="6">
    <source>
        <dbReference type="ARBA" id="ARBA00022741"/>
    </source>
</evidence>
<dbReference type="GO" id="GO:0015031">
    <property type="term" value="P:protein transport"/>
    <property type="evidence" value="ECO:0007669"/>
    <property type="project" value="UniProtKB-KW"/>
</dbReference>
<keyword evidence="7" id="KW-0418">Kinase</keyword>
<keyword evidence="9" id="KW-0653">Protein transport</keyword>
<dbReference type="SMART" id="SM00220">
    <property type="entry name" value="S_TKc"/>
    <property type="match status" value="1"/>
</dbReference>
<evidence type="ECO:0000256" key="8">
    <source>
        <dbReference type="ARBA" id="ARBA00022840"/>
    </source>
</evidence>